<evidence type="ECO:0000313" key="4">
    <source>
        <dbReference type="Proteomes" id="UP000567795"/>
    </source>
</evidence>
<keyword evidence="2" id="KW-0472">Membrane</keyword>
<name>A0A852ZZD6_9ACTN</name>
<evidence type="ECO:0000313" key="3">
    <source>
        <dbReference type="EMBL" id="NYI06054.1"/>
    </source>
</evidence>
<dbReference type="EMBL" id="JACBZD010000001">
    <property type="protein sequence ID" value="NYI06054.1"/>
    <property type="molecule type" value="Genomic_DNA"/>
</dbReference>
<feature type="region of interest" description="Disordered" evidence="1">
    <location>
        <begin position="49"/>
        <end position="79"/>
    </location>
</feature>
<organism evidence="3 4">
    <name type="scientific">Allostreptomyces psammosilenae</name>
    <dbReference type="NCBI Taxonomy" id="1892865"/>
    <lineage>
        <taxon>Bacteria</taxon>
        <taxon>Bacillati</taxon>
        <taxon>Actinomycetota</taxon>
        <taxon>Actinomycetes</taxon>
        <taxon>Kitasatosporales</taxon>
        <taxon>Streptomycetaceae</taxon>
        <taxon>Allostreptomyces</taxon>
    </lineage>
</organism>
<keyword evidence="4" id="KW-1185">Reference proteome</keyword>
<reference evidence="3 4" key="1">
    <citation type="submission" date="2020-07" db="EMBL/GenBank/DDBJ databases">
        <title>Sequencing the genomes of 1000 actinobacteria strains.</title>
        <authorList>
            <person name="Klenk H.-P."/>
        </authorList>
    </citation>
    <scope>NUCLEOTIDE SEQUENCE [LARGE SCALE GENOMIC DNA]</scope>
    <source>
        <strain evidence="3 4">DSM 42178</strain>
    </source>
</reference>
<keyword evidence="2" id="KW-0812">Transmembrane</keyword>
<accession>A0A852ZZD6</accession>
<protein>
    <submittedName>
        <fullName evidence="3">Uncharacterized protein</fullName>
    </submittedName>
</protein>
<dbReference type="AlphaFoldDB" id="A0A852ZZD6"/>
<gene>
    <name evidence="3" type="ORF">FHU37_002997</name>
</gene>
<evidence type="ECO:0000256" key="1">
    <source>
        <dbReference type="SAM" id="MobiDB-lite"/>
    </source>
</evidence>
<comment type="caution">
    <text evidence="3">The sequence shown here is derived from an EMBL/GenBank/DDBJ whole genome shotgun (WGS) entry which is preliminary data.</text>
</comment>
<keyword evidence="2" id="KW-1133">Transmembrane helix</keyword>
<feature type="compositionally biased region" description="Basic and acidic residues" evidence="1">
    <location>
        <begin position="49"/>
        <end position="62"/>
    </location>
</feature>
<dbReference type="RefSeq" id="WP_179814690.1">
    <property type="nucleotide sequence ID" value="NZ_JACBZD010000001.1"/>
</dbReference>
<dbReference type="Proteomes" id="UP000567795">
    <property type="component" value="Unassembled WGS sequence"/>
</dbReference>
<sequence>MNTFFLLAAPQELDQDLVTPGALGFLVIALIGVAVWFLARSLSKQLRRVNFEERPDRPERGDNSAGNAPGNGGQHPAGA</sequence>
<proteinExistence type="predicted"/>
<evidence type="ECO:0000256" key="2">
    <source>
        <dbReference type="SAM" id="Phobius"/>
    </source>
</evidence>
<feature type="transmembrane region" description="Helical" evidence="2">
    <location>
        <begin position="20"/>
        <end position="39"/>
    </location>
</feature>
<feature type="compositionally biased region" description="Gly residues" evidence="1">
    <location>
        <begin position="69"/>
        <end position="79"/>
    </location>
</feature>